<dbReference type="Proteomes" id="UP000693970">
    <property type="component" value="Unassembled WGS sequence"/>
</dbReference>
<evidence type="ECO:0000313" key="5">
    <source>
        <dbReference type="EMBL" id="KAG7337075.1"/>
    </source>
</evidence>
<dbReference type="Pfam" id="PF00400">
    <property type="entry name" value="WD40"/>
    <property type="match status" value="4"/>
</dbReference>
<name>A0A9K3KYY8_9STRA</name>
<dbReference type="PANTHER" id="PTHR19848">
    <property type="entry name" value="WD40 REPEAT PROTEIN"/>
    <property type="match status" value="1"/>
</dbReference>
<dbReference type="PANTHER" id="PTHR19848:SF8">
    <property type="entry name" value="F-BOX AND WD REPEAT DOMAIN CONTAINING 7"/>
    <property type="match status" value="1"/>
</dbReference>
<sequence length="434" mass="47594">MDLLGDLGTEDQLTSTRAENKVLKERVEYLEGRCKVLTVENEALKAEVEIYRNEAAASNIQASTVPASMTEGTPQSTIKVTVQDDFVKGGDGMYTKSKEILIDNLHGPSNILCCSLSNDDSMLATGGADRYVSLCPWTKAFGITSSTTSDLVQSSTRINCDAPVIAVDFARKGHSTKFLAAGCMDGSVHVIHYETTDGVLEATKVAQGSIKHAKYVRTLVWSPNDNVLATASADGSIQVHKLNWNLFDPSSVTMEKIQTLQLSGPVESMCFHDKYLCCYARGTPYLIYFDVQDNFTQTKINLNQGPGNAGFDEHVSFAVMDMASHGSYLALATDTSRNIIVDFQTGRQIRNLYGHDNDGFSQPKIAWSKNGQYLYGNSQNDSVVCVWDIASSEIVDRLDGHDNTVRDIFSSQSTDTLVSTSFDKKTYIWLAPAE</sequence>
<keyword evidence="7" id="KW-1185">Reference proteome</keyword>
<comment type="caution">
    <text evidence="6">The sequence shown here is derived from an EMBL/GenBank/DDBJ whole genome shotgun (WGS) entry which is preliminary data.</text>
</comment>
<feature type="repeat" description="WD" evidence="3">
    <location>
        <begin position="398"/>
        <end position="434"/>
    </location>
</feature>
<dbReference type="EMBL" id="JAGRRH010000096">
    <property type="protein sequence ID" value="KAG7337075.1"/>
    <property type="molecule type" value="Genomic_DNA"/>
</dbReference>
<dbReference type="AlphaFoldDB" id="A0A9K3KYY8"/>
<protein>
    <submittedName>
        <fullName evidence="6">WD-40 repeat-containing protein</fullName>
    </submittedName>
</protein>
<evidence type="ECO:0000313" key="6">
    <source>
        <dbReference type="EMBL" id="KAG7352132.1"/>
    </source>
</evidence>
<dbReference type="InterPro" id="IPR001680">
    <property type="entry name" value="WD40_rpt"/>
</dbReference>
<evidence type="ECO:0000256" key="1">
    <source>
        <dbReference type="ARBA" id="ARBA00022574"/>
    </source>
</evidence>
<dbReference type="SMART" id="SM00320">
    <property type="entry name" value="WD40"/>
    <property type="match status" value="5"/>
</dbReference>
<keyword evidence="4" id="KW-0175">Coiled coil</keyword>
<feature type="repeat" description="WD" evidence="3">
    <location>
        <begin position="209"/>
        <end position="239"/>
    </location>
</feature>
<evidence type="ECO:0000256" key="2">
    <source>
        <dbReference type="ARBA" id="ARBA00022737"/>
    </source>
</evidence>
<dbReference type="PROSITE" id="PS50294">
    <property type="entry name" value="WD_REPEATS_REGION"/>
    <property type="match status" value="1"/>
</dbReference>
<proteinExistence type="predicted"/>
<feature type="coiled-coil region" evidence="4">
    <location>
        <begin position="27"/>
        <end position="61"/>
    </location>
</feature>
<dbReference type="PROSITE" id="PS50082">
    <property type="entry name" value="WD_REPEATS_2"/>
    <property type="match status" value="2"/>
</dbReference>
<keyword evidence="1 3" id="KW-0853">WD repeat</keyword>
<reference evidence="6" key="2">
    <citation type="submission" date="2021-04" db="EMBL/GenBank/DDBJ databases">
        <authorList>
            <person name="Podell S."/>
        </authorList>
    </citation>
    <scope>NUCLEOTIDE SEQUENCE</scope>
    <source>
        <strain evidence="6">Hildebrandi</strain>
    </source>
</reference>
<gene>
    <name evidence="6" type="ORF">IV203_008180</name>
    <name evidence="5" type="ORF">IV203_011094</name>
</gene>
<evidence type="ECO:0000313" key="7">
    <source>
        <dbReference type="Proteomes" id="UP000693970"/>
    </source>
</evidence>
<keyword evidence="2" id="KW-0677">Repeat</keyword>
<organism evidence="6 7">
    <name type="scientific">Nitzschia inconspicua</name>
    <dbReference type="NCBI Taxonomy" id="303405"/>
    <lineage>
        <taxon>Eukaryota</taxon>
        <taxon>Sar</taxon>
        <taxon>Stramenopiles</taxon>
        <taxon>Ochrophyta</taxon>
        <taxon>Bacillariophyta</taxon>
        <taxon>Bacillariophyceae</taxon>
        <taxon>Bacillariophycidae</taxon>
        <taxon>Bacillariales</taxon>
        <taxon>Bacillariaceae</taxon>
        <taxon>Nitzschia</taxon>
    </lineage>
</organism>
<dbReference type="EMBL" id="JAGRRH010000017">
    <property type="protein sequence ID" value="KAG7352132.1"/>
    <property type="molecule type" value="Genomic_DNA"/>
</dbReference>
<dbReference type="CDD" id="cd14686">
    <property type="entry name" value="bZIP"/>
    <property type="match status" value="1"/>
</dbReference>
<accession>A0A9K3KYY8</accession>
<dbReference type="OrthoDB" id="1932312at2759"/>
<evidence type="ECO:0000256" key="3">
    <source>
        <dbReference type="PROSITE-ProRule" id="PRU00221"/>
    </source>
</evidence>
<evidence type="ECO:0000256" key="4">
    <source>
        <dbReference type="SAM" id="Coils"/>
    </source>
</evidence>
<reference evidence="6" key="1">
    <citation type="journal article" date="2021" name="Sci. Rep.">
        <title>Diploid genomic architecture of Nitzschia inconspicua, an elite biomass production diatom.</title>
        <authorList>
            <person name="Oliver A."/>
            <person name="Podell S."/>
            <person name="Pinowska A."/>
            <person name="Traller J.C."/>
            <person name="Smith S.R."/>
            <person name="McClure R."/>
            <person name="Beliaev A."/>
            <person name="Bohutskyi P."/>
            <person name="Hill E.A."/>
            <person name="Rabines A."/>
            <person name="Zheng H."/>
            <person name="Allen L.Z."/>
            <person name="Kuo A."/>
            <person name="Grigoriev I.V."/>
            <person name="Allen A.E."/>
            <person name="Hazlebeck D."/>
            <person name="Allen E.E."/>
        </authorList>
    </citation>
    <scope>NUCLEOTIDE SEQUENCE</scope>
    <source>
        <strain evidence="6">Hildebrandi</strain>
    </source>
</reference>